<dbReference type="Pfam" id="PF00656">
    <property type="entry name" value="Peptidase_C14"/>
    <property type="match status" value="1"/>
</dbReference>
<feature type="compositionally biased region" description="Low complexity" evidence="1">
    <location>
        <begin position="387"/>
        <end position="398"/>
    </location>
</feature>
<sequence>MTGFWAKCLFRIVVLVALLSGSARATTPEGGARLALVIGNASYGSVSALDNPVNDARMISQTLEGLGFTVSMAVDMSQVEMKLAIAQFGRDLRAAGADATGLFYYAGHGVQSFGNNYLLPVDVALSDAADLDLMAVEAQTVLRQMASARNRTNLVILDACRNNPFENVPELNESGLAEMKAPTGTFLAYATAPGGVALDGQGANSPFTLALVEQIAVPGQPVEQAFKEVRRAVLAQSDGQQTPWDTSSLVSDFMFAEAPPSPVLSAAETEELQLWRSVQSARDPVQLMLFLRGYPEGTYTPEARALLAEVMAEELSVDTSAPATSPVAPDEQETALFKAAQEDGSLAAYEAYMQSYPTGTYAEIVTTEIAALQMGQGSDPIGEGTVADAGPASAQASAEPRHSEAGPVTFASPLVSELEQISGRSLAELIDQTPMFPPIEGLPESYWKSQNCSSCHQWTRERLCTQANTYLSLNMQRSLSKQHPFGGVMKRSLKSWAAGGCQ</sequence>
<reference evidence="4 5" key="1">
    <citation type="submission" date="2024-04" db="EMBL/GenBank/DDBJ databases">
        <title>Draft genome sequence of Pseudophaeobacter arcticus NBRC 116598.</title>
        <authorList>
            <person name="Miyakawa T."/>
            <person name="Kusuya Y."/>
            <person name="Miura T."/>
        </authorList>
    </citation>
    <scope>NUCLEOTIDE SEQUENCE [LARGE SCALE GENOMIC DNA]</scope>
    <source>
        <strain evidence="4 5">SU-CL00105</strain>
    </source>
</reference>
<dbReference type="InterPro" id="IPR001309">
    <property type="entry name" value="Pept_C14_p20"/>
</dbReference>
<keyword evidence="5" id="KW-1185">Reference proteome</keyword>
<dbReference type="PANTHER" id="PTHR22576">
    <property type="entry name" value="MUCOSA ASSOCIATED LYMPHOID TISSUE LYMPHOMA TRANSLOCATION PROTEIN 1/PARACASPASE"/>
    <property type="match status" value="1"/>
</dbReference>
<proteinExistence type="predicted"/>
<accession>A0ABQ0AQ61</accession>
<feature type="chain" id="PRO_5047477746" description="Caspase family p20 domain-containing protein" evidence="2">
    <location>
        <begin position="26"/>
        <end position="502"/>
    </location>
</feature>
<gene>
    <name evidence="4" type="ORF">NBRC116598_33440</name>
</gene>
<keyword evidence="2" id="KW-0732">Signal</keyword>
<evidence type="ECO:0000259" key="3">
    <source>
        <dbReference type="PROSITE" id="PS50208"/>
    </source>
</evidence>
<protein>
    <recommendedName>
        <fullName evidence="3">Caspase family p20 domain-containing protein</fullName>
    </recommendedName>
</protein>
<dbReference type="RefSeq" id="WP_353401693.1">
    <property type="nucleotide sequence ID" value="NZ_BAABWU010000016.1"/>
</dbReference>
<dbReference type="PANTHER" id="PTHR22576:SF37">
    <property type="entry name" value="MUCOSA-ASSOCIATED LYMPHOID TISSUE LYMPHOMA TRANSLOCATION PROTEIN 1"/>
    <property type="match status" value="1"/>
</dbReference>
<dbReference type="InterPro" id="IPR029030">
    <property type="entry name" value="Caspase-like_dom_sf"/>
</dbReference>
<dbReference type="Proteomes" id="UP001441944">
    <property type="component" value="Unassembled WGS sequence"/>
</dbReference>
<dbReference type="Gene3D" id="3.40.50.1460">
    <property type="match status" value="1"/>
</dbReference>
<dbReference type="PROSITE" id="PS50208">
    <property type="entry name" value="CASPASE_P20"/>
    <property type="match status" value="1"/>
</dbReference>
<dbReference type="InterPro" id="IPR052039">
    <property type="entry name" value="Caspase-related_regulators"/>
</dbReference>
<evidence type="ECO:0000256" key="1">
    <source>
        <dbReference type="SAM" id="MobiDB-lite"/>
    </source>
</evidence>
<organism evidence="4 5">
    <name type="scientific">Pseudophaeobacter arcticus</name>
    <dbReference type="NCBI Taxonomy" id="385492"/>
    <lineage>
        <taxon>Bacteria</taxon>
        <taxon>Pseudomonadati</taxon>
        <taxon>Pseudomonadota</taxon>
        <taxon>Alphaproteobacteria</taxon>
        <taxon>Rhodobacterales</taxon>
        <taxon>Paracoccaceae</taxon>
        <taxon>Pseudophaeobacter</taxon>
    </lineage>
</organism>
<dbReference type="InterPro" id="IPR011600">
    <property type="entry name" value="Pept_C14_caspase"/>
</dbReference>
<comment type="caution">
    <text evidence="4">The sequence shown here is derived from an EMBL/GenBank/DDBJ whole genome shotgun (WGS) entry which is preliminary data.</text>
</comment>
<evidence type="ECO:0000313" key="5">
    <source>
        <dbReference type="Proteomes" id="UP001441944"/>
    </source>
</evidence>
<evidence type="ECO:0000313" key="4">
    <source>
        <dbReference type="EMBL" id="GAA6197899.1"/>
    </source>
</evidence>
<feature type="domain" description="Caspase family p20" evidence="3">
    <location>
        <begin position="33"/>
        <end position="164"/>
    </location>
</feature>
<evidence type="ECO:0000256" key="2">
    <source>
        <dbReference type="SAM" id="SignalP"/>
    </source>
</evidence>
<feature type="region of interest" description="Disordered" evidence="1">
    <location>
        <begin position="380"/>
        <end position="407"/>
    </location>
</feature>
<feature type="signal peptide" evidence="2">
    <location>
        <begin position="1"/>
        <end position="25"/>
    </location>
</feature>
<name>A0ABQ0AQ61_9RHOB</name>
<dbReference type="SUPFAM" id="SSF52129">
    <property type="entry name" value="Caspase-like"/>
    <property type="match status" value="1"/>
</dbReference>
<dbReference type="EMBL" id="BAABWU010000016">
    <property type="protein sequence ID" value="GAA6197899.1"/>
    <property type="molecule type" value="Genomic_DNA"/>
</dbReference>